<dbReference type="EMBL" id="CP033150">
    <property type="protein sequence ID" value="AYO43002.1"/>
    <property type="molecule type" value="Genomic_DNA"/>
</dbReference>
<gene>
    <name evidence="3" type="ORF">DNF11_2052</name>
</gene>
<dbReference type="Gene3D" id="2.30.29.30">
    <property type="entry name" value="Pleckstrin-homology domain (PH domain)/Phosphotyrosine-binding domain (PTB)"/>
    <property type="match status" value="1"/>
</dbReference>
<dbReference type="PANTHER" id="PTHR12847:SF9">
    <property type="entry name" value="NECAP-LIKE PROTEIN CG9132"/>
    <property type="match status" value="1"/>
</dbReference>
<name>A0A3G2S6Q8_MALR7</name>
<protein>
    <recommendedName>
        <fullName evidence="2">NECAP PHear domain-containing protein</fullName>
    </recommendedName>
</protein>
<feature type="compositionally biased region" description="Low complexity" evidence="1">
    <location>
        <begin position="169"/>
        <end position="178"/>
    </location>
</feature>
<evidence type="ECO:0000313" key="3">
    <source>
        <dbReference type="EMBL" id="AYO43002.1"/>
    </source>
</evidence>
<proteinExistence type="predicted"/>
<feature type="region of interest" description="Disordered" evidence="1">
    <location>
        <begin position="125"/>
        <end position="197"/>
    </location>
</feature>
<dbReference type="Proteomes" id="UP000269793">
    <property type="component" value="Chromosome III"/>
</dbReference>
<dbReference type="STRING" id="425264.A0A3G2S6Q8"/>
<dbReference type="Pfam" id="PF07933">
    <property type="entry name" value="DUF1681"/>
    <property type="match status" value="1"/>
</dbReference>
<dbReference type="GO" id="GO:0006897">
    <property type="term" value="P:endocytosis"/>
    <property type="evidence" value="ECO:0007669"/>
    <property type="project" value="InterPro"/>
</dbReference>
<reference evidence="3 4" key="1">
    <citation type="submission" date="2018-10" db="EMBL/GenBank/DDBJ databases">
        <title>Complete genome sequence of Malassezia restricta CBS 7877.</title>
        <authorList>
            <person name="Morand S.C."/>
            <person name="Bertignac M."/>
            <person name="Iltis A."/>
            <person name="Kolder I."/>
            <person name="Pirovano W."/>
            <person name="Jourdain R."/>
            <person name="Clavaud C."/>
        </authorList>
    </citation>
    <scope>NUCLEOTIDE SEQUENCE [LARGE SCALE GENOMIC DNA]</scope>
    <source>
        <strain evidence="3 4">CBS 7877</strain>
    </source>
</reference>
<evidence type="ECO:0000259" key="2">
    <source>
        <dbReference type="Pfam" id="PF07933"/>
    </source>
</evidence>
<dbReference type="PANTHER" id="PTHR12847">
    <property type="entry name" value="ATP-BINDING CASSETTE ABC TRANSPORTER-RELATED"/>
    <property type="match status" value="1"/>
</dbReference>
<dbReference type="AlphaFoldDB" id="A0A3G2S6Q8"/>
<dbReference type="InterPro" id="IPR012466">
    <property type="entry name" value="NECAP_PHear"/>
</dbReference>
<evidence type="ECO:0000313" key="4">
    <source>
        <dbReference type="Proteomes" id="UP000269793"/>
    </source>
</evidence>
<dbReference type="InterPro" id="IPR011993">
    <property type="entry name" value="PH-like_dom_sf"/>
</dbReference>
<sequence length="197" mass="21788">MSTLFVVRQCHVYRVPPRTSAAGYRAAEWGDTSQPLWTGRMRVLEHADTCEIRLEDGQTGDLFAMCPYDITGKSVEAVLDSSRYFVLRVEHDDGETKRHAYIGLGFVERSESFDFTVALQDWTRRRKSEQAGPSRDESAGPSPHLPAGPRQDFSLSKGETLHIPMPSHALPLSAPAASTGFVLPPPPPPSSSHRTRS</sequence>
<evidence type="ECO:0000256" key="1">
    <source>
        <dbReference type="SAM" id="MobiDB-lite"/>
    </source>
</evidence>
<dbReference type="VEuPathDB" id="FungiDB:DNF11_2052"/>
<dbReference type="GO" id="GO:0030125">
    <property type="term" value="C:clathrin vesicle coat"/>
    <property type="evidence" value="ECO:0007669"/>
    <property type="project" value="TreeGrafter"/>
</dbReference>
<organism evidence="3 4">
    <name type="scientific">Malassezia restricta (strain ATCC 96810 / NBRC 103918 / CBS 7877)</name>
    <name type="common">Seborrheic dermatitis infection agent</name>
    <dbReference type="NCBI Taxonomy" id="425264"/>
    <lineage>
        <taxon>Eukaryota</taxon>
        <taxon>Fungi</taxon>
        <taxon>Dikarya</taxon>
        <taxon>Basidiomycota</taxon>
        <taxon>Ustilaginomycotina</taxon>
        <taxon>Malasseziomycetes</taxon>
        <taxon>Malasseziales</taxon>
        <taxon>Malasseziaceae</taxon>
        <taxon>Malassezia</taxon>
    </lineage>
</organism>
<accession>A0A3G2S6Q8</accession>
<keyword evidence="4" id="KW-1185">Reference proteome</keyword>
<dbReference type="SUPFAM" id="SSF50729">
    <property type="entry name" value="PH domain-like"/>
    <property type="match status" value="1"/>
</dbReference>
<feature type="domain" description="NECAP PHear" evidence="2">
    <location>
        <begin position="2"/>
        <end position="165"/>
    </location>
</feature>
<dbReference type="CDD" id="cd13228">
    <property type="entry name" value="PHear_NECAP"/>
    <property type="match status" value="1"/>
</dbReference>
<dbReference type="OrthoDB" id="10265489at2759"/>